<dbReference type="EnsemblProtists" id="EOD15637">
    <property type="protein sequence ID" value="EOD15637"/>
    <property type="gene ID" value="EMIHUDRAFT_211185"/>
</dbReference>
<evidence type="ECO:0008006" key="4">
    <source>
        <dbReference type="Google" id="ProtNLM"/>
    </source>
</evidence>
<protein>
    <recommendedName>
        <fullName evidence="4">Glycosyltransferase 2-like domain-containing protein</fullName>
    </recommendedName>
</protein>
<proteinExistence type="predicted"/>
<feature type="compositionally biased region" description="Basic and acidic residues" evidence="1">
    <location>
        <begin position="719"/>
        <end position="737"/>
    </location>
</feature>
<dbReference type="GeneID" id="17261898"/>
<name>A0A0D3IWK2_EMIH1</name>
<evidence type="ECO:0000313" key="2">
    <source>
        <dbReference type="EnsemblProtists" id="EOD15637"/>
    </source>
</evidence>
<evidence type="ECO:0000313" key="3">
    <source>
        <dbReference type="Proteomes" id="UP000013827"/>
    </source>
</evidence>
<accession>A0A0D3IWK2</accession>
<dbReference type="KEGG" id="ehx:EMIHUDRAFT_211185"/>
<dbReference type="RefSeq" id="XP_005768066.1">
    <property type="nucleotide sequence ID" value="XM_005768009.1"/>
</dbReference>
<reference evidence="2" key="2">
    <citation type="submission" date="2024-10" db="UniProtKB">
        <authorList>
            <consortium name="EnsemblProtists"/>
        </authorList>
    </citation>
    <scope>IDENTIFICATION</scope>
</reference>
<dbReference type="HOGENOM" id="CLU_372767_0_0_1"/>
<evidence type="ECO:0000256" key="1">
    <source>
        <dbReference type="SAM" id="MobiDB-lite"/>
    </source>
</evidence>
<feature type="region of interest" description="Disordered" evidence="1">
    <location>
        <begin position="716"/>
        <end position="746"/>
    </location>
</feature>
<sequence length="746" mass="82087">MHVPYRQNVPRFESWNAMPRTRTTRVLAVGQGTTGTHTIFNALCALGVPSVHYRQECNTGSPCRYTKDRSLAGAVKHVPHVCGAEGLELYESKNVVRMRAMYDAAKEFVANKRDCTRARHQHLCNVTGNEWAAAARATVSALARDQLSLTDSPYAQMPSLLLSLPELVNTSLYVNSLRTNATEWATSRVREHNSSIMCRQEVFPNGDRLDLHACAEACGPNVFGDCLVRYDDMPLEALAGAYERSASRLRSSLQKLPWQRRVLTVDMFTTRIDTKKVSDLIQQAHSRSQCAGTACINGRGSSLSVASHNVLMTCAGADDEAVGCAALWPPTPPDLARSGGFQGGQSLLTSGNQLEHPPRAIVVTIFKKTRLATLVQFLEYYRLIGASRVVLVDNNCGYETGRVNRILAPYIHGGFVKLMTEYRCLKPGERTAEGDVFAETTVMRWAASKSARAGDLVLFLSDDEFLVLKDPAWSLPMLARQMHAERVCAVHVPWKQFGSGGHRCQPDGSLLRNFQSRGPLLHELTPTDADAMLEDAHNAKINPPFKGKPLFLWQLSKTCATHLCSDGCDFADFTVCGYPNGTFDNRSVGTKSSDQATKLTRSAVCPPLLRNQMVGTFINHYAYQSAAAWEEKKERGRVSDLVDRRGPVPFEYNALVDGAGFSKTSERISLLSPAKPSLQSCLRRLLADGVTTSRELLATGQTDRLGPTLPAFHQVAEGGRGEKRHEIKKDAGGEERHKIKKAAPCP</sequence>
<reference evidence="3" key="1">
    <citation type="journal article" date="2013" name="Nature">
        <title>Pan genome of the phytoplankton Emiliania underpins its global distribution.</title>
        <authorList>
            <person name="Read B.A."/>
            <person name="Kegel J."/>
            <person name="Klute M.J."/>
            <person name="Kuo A."/>
            <person name="Lefebvre S.C."/>
            <person name="Maumus F."/>
            <person name="Mayer C."/>
            <person name="Miller J."/>
            <person name="Monier A."/>
            <person name="Salamov A."/>
            <person name="Young J."/>
            <person name="Aguilar M."/>
            <person name="Claverie J.M."/>
            <person name="Frickenhaus S."/>
            <person name="Gonzalez K."/>
            <person name="Herman E.K."/>
            <person name="Lin Y.C."/>
            <person name="Napier J."/>
            <person name="Ogata H."/>
            <person name="Sarno A.F."/>
            <person name="Shmutz J."/>
            <person name="Schroeder D."/>
            <person name="de Vargas C."/>
            <person name="Verret F."/>
            <person name="von Dassow P."/>
            <person name="Valentin K."/>
            <person name="Van de Peer Y."/>
            <person name="Wheeler G."/>
            <person name="Dacks J.B."/>
            <person name="Delwiche C.F."/>
            <person name="Dyhrman S.T."/>
            <person name="Glockner G."/>
            <person name="John U."/>
            <person name="Richards T."/>
            <person name="Worden A.Z."/>
            <person name="Zhang X."/>
            <person name="Grigoriev I.V."/>
            <person name="Allen A.E."/>
            <person name="Bidle K."/>
            <person name="Borodovsky M."/>
            <person name="Bowler C."/>
            <person name="Brownlee C."/>
            <person name="Cock J.M."/>
            <person name="Elias M."/>
            <person name="Gladyshev V.N."/>
            <person name="Groth M."/>
            <person name="Guda C."/>
            <person name="Hadaegh A."/>
            <person name="Iglesias-Rodriguez M.D."/>
            <person name="Jenkins J."/>
            <person name="Jones B.M."/>
            <person name="Lawson T."/>
            <person name="Leese F."/>
            <person name="Lindquist E."/>
            <person name="Lobanov A."/>
            <person name="Lomsadze A."/>
            <person name="Malik S.B."/>
            <person name="Marsh M.E."/>
            <person name="Mackinder L."/>
            <person name="Mock T."/>
            <person name="Mueller-Roeber B."/>
            <person name="Pagarete A."/>
            <person name="Parker M."/>
            <person name="Probert I."/>
            <person name="Quesneville H."/>
            <person name="Raines C."/>
            <person name="Rensing S.A."/>
            <person name="Riano-Pachon D.M."/>
            <person name="Richier S."/>
            <person name="Rokitta S."/>
            <person name="Shiraiwa Y."/>
            <person name="Soanes D.M."/>
            <person name="van der Giezen M."/>
            <person name="Wahlund T.M."/>
            <person name="Williams B."/>
            <person name="Wilson W."/>
            <person name="Wolfe G."/>
            <person name="Wurch L.L."/>
        </authorList>
    </citation>
    <scope>NUCLEOTIDE SEQUENCE</scope>
</reference>
<dbReference type="Proteomes" id="UP000013827">
    <property type="component" value="Unassembled WGS sequence"/>
</dbReference>
<keyword evidence="3" id="KW-1185">Reference proteome</keyword>
<dbReference type="AlphaFoldDB" id="A0A0D3IWK2"/>
<dbReference type="PaxDb" id="2903-EOD15637"/>
<organism evidence="2 3">
    <name type="scientific">Emiliania huxleyi (strain CCMP1516)</name>
    <dbReference type="NCBI Taxonomy" id="280463"/>
    <lineage>
        <taxon>Eukaryota</taxon>
        <taxon>Haptista</taxon>
        <taxon>Haptophyta</taxon>
        <taxon>Prymnesiophyceae</taxon>
        <taxon>Isochrysidales</taxon>
        <taxon>Noelaerhabdaceae</taxon>
        <taxon>Emiliania</taxon>
    </lineage>
</organism>